<dbReference type="EMBL" id="JARXVC010000005">
    <property type="protein sequence ID" value="MDH6281277.1"/>
    <property type="molecule type" value="Genomic_DNA"/>
</dbReference>
<dbReference type="Proteomes" id="UP001160334">
    <property type="component" value="Unassembled WGS sequence"/>
</dbReference>
<reference evidence="1 2" key="1">
    <citation type="submission" date="2023-04" db="EMBL/GenBank/DDBJ databases">
        <title>Forest soil microbial communities from Buena Vista Peninsula, Colon Province, Panama.</title>
        <authorList>
            <person name="Bouskill N."/>
        </authorList>
    </citation>
    <scope>NUCLEOTIDE SEQUENCE [LARGE SCALE GENOMIC DNA]</scope>
    <source>
        <strain evidence="1 2">CFH S0262</strain>
    </source>
</reference>
<sequence length="288" mass="29657">MSDGGGRGSRHAVLCSFTVSSLSATLTVWAGSWLAGDSAPDDVIDALHQWAPMHIVGASDAGTAMSTGLGWPGVQDGAGPILLRLVRQAAASDAAEVRLVLPAPGDVRGLPAGTGFARAALDAGEGVLVGETGQPGIGLVPVVEGPDVLRWTVFPIETVPAPGAHTGLGEAEYAMREAIRDAADALLQLSSVHTGRPGTDPRRRIAEALDDRAHHRYPDAVPTRALRILDSADQVAAILAVAEDDSPTEAPSASSAAAREDLLRPLWTAVRTARVAAVSACARSPYRA</sequence>
<comment type="caution">
    <text evidence="1">The sequence shown here is derived from an EMBL/GenBank/DDBJ whole genome shotgun (WGS) entry which is preliminary data.</text>
</comment>
<proteinExistence type="predicted"/>
<name>A0ABT6MAE3_9NOCA</name>
<gene>
    <name evidence="1" type="ORF">M2280_002497</name>
</gene>
<evidence type="ECO:0000313" key="1">
    <source>
        <dbReference type="EMBL" id="MDH6281277.1"/>
    </source>
</evidence>
<evidence type="ECO:0000313" key="2">
    <source>
        <dbReference type="Proteomes" id="UP001160334"/>
    </source>
</evidence>
<organism evidence="1 2">
    <name type="scientific">Prescottella agglutinans</name>
    <dbReference type="NCBI Taxonomy" id="1644129"/>
    <lineage>
        <taxon>Bacteria</taxon>
        <taxon>Bacillati</taxon>
        <taxon>Actinomycetota</taxon>
        <taxon>Actinomycetes</taxon>
        <taxon>Mycobacteriales</taxon>
        <taxon>Nocardiaceae</taxon>
        <taxon>Prescottella</taxon>
    </lineage>
</organism>
<accession>A0ABT6MAE3</accession>
<protein>
    <submittedName>
        <fullName evidence="1">Uncharacterized protein</fullName>
    </submittedName>
</protein>
<keyword evidence="2" id="KW-1185">Reference proteome</keyword>